<accession>A0A806FM86</accession>
<reference evidence="1 2" key="1">
    <citation type="journal article" date="2011" name="J. Bacteriol.">
        <title>Genome Sequence of the Probiotic Strain Bifidobacterium animalis subsp. lactis CNCM I-2494.</title>
        <authorList>
            <person name="Chervaux C."/>
            <person name="Grimaldi C."/>
            <person name="Bolotin A."/>
            <person name="Quinquis B."/>
            <person name="Legrain-Raspaud S."/>
            <person name="van Hylckama Vlieg J.E."/>
            <person name="Denariaz G."/>
            <person name="Smokvina T."/>
        </authorList>
    </citation>
    <scope>NUCLEOTIDE SEQUENCE [LARGE SCALE GENOMIC DNA]</scope>
    <source>
        <strain evidence="1 2">CNCM I-2494</strain>
    </source>
</reference>
<keyword evidence="1" id="KW-0378">Hydrolase</keyword>
<proteinExistence type="predicted"/>
<dbReference type="GO" id="GO:0016787">
    <property type="term" value="F:hydrolase activity"/>
    <property type="evidence" value="ECO:0007669"/>
    <property type="project" value="UniProtKB-KW"/>
</dbReference>
<dbReference type="EMBL" id="CP002915">
    <property type="protein sequence ID" value="AEK30324.1"/>
    <property type="molecule type" value="Genomic_DNA"/>
</dbReference>
<dbReference type="AlphaFoldDB" id="A0A806FM86"/>
<gene>
    <name evidence="1" type="ORF">BALAC2494_00259</name>
</gene>
<evidence type="ECO:0000313" key="1">
    <source>
        <dbReference type="EMBL" id="AEK30324.1"/>
    </source>
</evidence>
<organism evidence="1 2">
    <name type="scientific">Bifidobacterium animalis subsp. lactis CNCM I-2494</name>
    <dbReference type="NCBI Taxonomy" id="1042403"/>
    <lineage>
        <taxon>Bacteria</taxon>
        <taxon>Bacillati</taxon>
        <taxon>Actinomycetota</taxon>
        <taxon>Actinomycetes</taxon>
        <taxon>Bifidobacteriales</taxon>
        <taxon>Bifidobacteriaceae</taxon>
        <taxon>Bifidobacterium</taxon>
    </lineage>
</organism>
<name>A0A806FM86_BIFAN</name>
<protein>
    <submittedName>
        <fullName evidence="1">Phosphohydrolase (MutT/nudix family protein)</fullName>
    </submittedName>
</protein>
<evidence type="ECO:0000313" key="2">
    <source>
        <dbReference type="Proteomes" id="UP000008394"/>
    </source>
</evidence>
<dbReference type="Proteomes" id="UP000008394">
    <property type="component" value="Chromosome"/>
</dbReference>
<dbReference type="KEGG" id="bnm:BALAC2494_00259"/>
<sequence length="44" mass="5074">MKLTYAQAIAEYRRCEDSKLGRLIAARELPMLERAWGMLGKLGY</sequence>